<feature type="domain" description="FAD/NAD(P)-binding" evidence="6">
    <location>
        <begin position="4"/>
        <end position="276"/>
    </location>
</feature>
<keyword evidence="5" id="KW-0560">Oxidoreductase</keyword>
<dbReference type="PRINTS" id="PR00469">
    <property type="entry name" value="PNDRDTASEII"/>
</dbReference>
<dbReference type="RefSeq" id="WP_345438930.1">
    <property type="nucleotide sequence ID" value="NZ_BAABHK010000016.1"/>
</dbReference>
<evidence type="ECO:0000256" key="2">
    <source>
        <dbReference type="ARBA" id="ARBA00005272"/>
    </source>
</evidence>
<dbReference type="InterPro" id="IPR023753">
    <property type="entry name" value="FAD/NAD-binding_dom"/>
</dbReference>
<evidence type="ECO:0000256" key="4">
    <source>
        <dbReference type="ARBA" id="ARBA00022827"/>
    </source>
</evidence>
<comment type="caution">
    <text evidence="7">The sequence shown here is derived from an EMBL/GenBank/DDBJ whole genome shotgun (WGS) entry which is preliminary data.</text>
</comment>
<sequence>MTARILVLGAGYAGLVAAGLTARHRDARVTLVNARDRFVERVRLHQVATGQRIRTRPIAELLDGKPVDFVVGRVTAIDAVERAVELDDGRWLGYDILVYALGSGSNAGAVPGAVEHGYPLATAEDAERLRERLAADGTVAVVGGGLTGIEAAAELGETRPRGTVRLVTAGRLGPALSERGRRHLRSVFARLGVDVREDARVTEVGADGLSLADGEKVPADVVVWAAGFRASTLARDAGFAVDEQGRMVVDSALRSMSHPEVYAIGDAAVLRRPDGQELRMACATALPSARQVARAVGRDLAGREPGPFTFRYVNQCISLGRHDALVQYVRADDRPLELILTGRIAALYKEVIVRGAFAAQRHPAMVVLTPGGGPS</sequence>
<dbReference type="SUPFAM" id="SSF51905">
    <property type="entry name" value="FAD/NAD(P)-binding domain"/>
    <property type="match status" value="1"/>
</dbReference>
<evidence type="ECO:0000256" key="3">
    <source>
        <dbReference type="ARBA" id="ARBA00022630"/>
    </source>
</evidence>
<keyword evidence="3" id="KW-0285">Flavoprotein</keyword>
<dbReference type="Gene3D" id="3.50.50.100">
    <property type="match status" value="1"/>
</dbReference>
<evidence type="ECO:0000256" key="5">
    <source>
        <dbReference type="ARBA" id="ARBA00023002"/>
    </source>
</evidence>
<evidence type="ECO:0000313" key="8">
    <source>
        <dbReference type="Proteomes" id="UP001501442"/>
    </source>
</evidence>
<dbReference type="InterPro" id="IPR036188">
    <property type="entry name" value="FAD/NAD-bd_sf"/>
</dbReference>
<dbReference type="PRINTS" id="PR00368">
    <property type="entry name" value="FADPNR"/>
</dbReference>
<evidence type="ECO:0000313" key="7">
    <source>
        <dbReference type="EMBL" id="GAA4635951.1"/>
    </source>
</evidence>
<keyword evidence="4" id="KW-0274">FAD</keyword>
<proteinExistence type="inferred from homology"/>
<comment type="cofactor">
    <cofactor evidence="1">
        <name>FAD</name>
        <dbReference type="ChEBI" id="CHEBI:57692"/>
    </cofactor>
</comment>
<dbReference type="Proteomes" id="UP001501442">
    <property type="component" value="Unassembled WGS sequence"/>
</dbReference>
<keyword evidence="8" id="KW-1185">Reference proteome</keyword>
<organism evidence="7 8">
    <name type="scientific">Actinoallomurus vinaceus</name>
    <dbReference type="NCBI Taxonomy" id="1080074"/>
    <lineage>
        <taxon>Bacteria</taxon>
        <taxon>Bacillati</taxon>
        <taxon>Actinomycetota</taxon>
        <taxon>Actinomycetes</taxon>
        <taxon>Streptosporangiales</taxon>
        <taxon>Thermomonosporaceae</taxon>
        <taxon>Actinoallomurus</taxon>
    </lineage>
</organism>
<name>A0ABP8UQN0_9ACTN</name>
<dbReference type="Pfam" id="PF07992">
    <property type="entry name" value="Pyr_redox_2"/>
    <property type="match status" value="1"/>
</dbReference>
<evidence type="ECO:0000259" key="6">
    <source>
        <dbReference type="Pfam" id="PF07992"/>
    </source>
</evidence>
<evidence type="ECO:0000256" key="1">
    <source>
        <dbReference type="ARBA" id="ARBA00001974"/>
    </source>
</evidence>
<gene>
    <name evidence="7" type="ORF">GCM10023196_083670</name>
</gene>
<comment type="similarity">
    <text evidence="2">Belongs to the NADH dehydrogenase family.</text>
</comment>
<accession>A0ABP8UQN0</accession>
<dbReference type="PANTHER" id="PTHR42913:SF3">
    <property type="entry name" value="64 KDA MITOCHONDRIAL NADH DEHYDROGENASE (EUROFUNG)"/>
    <property type="match status" value="1"/>
</dbReference>
<reference evidence="8" key="1">
    <citation type="journal article" date="2019" name="Int. J. Syst. Evol. Microbiol.">
        <title>The Global Catalogue of Microorganisms (GCM) 10K type strain sequencing project: providing services to taxonomists for standard genome sequencing and annotation.</title>
        <authorList>
            <consortium name="The Broad Institute Genomics Platform"/>
            <consortium name="The Broad Institute Genome Sequencing Center for Infectious Disease"/>
            <person name="Wu L."/>
            <person name="Ma J."/>
        </authorList>
    </citation>
    <scope>NUCLEOTIDE SEQUENCE [LARGE SCALE GENOMIC DNA]</scope>
    <source>
        <strain evidence="8">JCM 17939</strain>
    </source>
</reference>
<dbReference type="EMBL" id="BAABHK010000016">
    <property type="protein sequence ID" value="GAA4635951.1"/>
    <property type="molecule type" value="Genomic_DNA"/>
</dbReference>
<protein>
    <submittedName>
        <fullName evidence="7">FAD-dependent oxidoreductase</fullName>
    </submittedName>
</protein>
<dbReference type="PANTHER" id="PTHR42913">
    <property type="entry name" value="APOPTOSIS-INDUCING FACTOR 1"/>
    <property type="match status" value="1"/>
</dbReference>
<dbReference type="InterPro" id="IPR051169">
    <property type="entry name" value="NADH-Q_oxidoreductase"/>
</dbReference>